<feature type="transmembrane region" description="Helical" evidence="6">
    <location>
        <begin position="31"/>
        <end position="52"/>
    </location>
</feature>
<dbReference type="InterPro" id="IPR044912">
    <property type="entry name" value="Egfr_JX_dom"/>
</dbReference>
<keyword evidence="2" id="KW-0808">Transferase</keyword>
<dbReference type="HOGENOM" id="CLU_105125_0_0_1"/>
<dbReference type="Proteomes" id="UP000027265">
    <property type="component" value="Unassembled WGS sequence"/>
</dbReference>
<evidence type="ECO:0000256" key="6">
    <source>
        <dbReference type="SAM" id="Phobius"/>
    </source>
</evidence>
<sequence>MTSVAYDPSLPSPSTTDYPTSTDMTAQKTTIVTVVLGILGVLILSGVVVFVLRRRRRQRRRYDEETCSTTPLNSHRRPRLRIRNPRHQEITPFMEERIIDITRPPPSPVMNIAQRRPNGGWEIIETPRSPTPAAISEIEPPPFQRGPSPVPASPTKRSKEKTTRRKLFSMSSQTRRGEIDPDLMTPPPAYSL</sequence>
<dbReference type="CDD" id="cd12087">
    <property type="entry name" value="TM_EGFR-like"/>
    <property type="match status" value="1"/>
</dbReference>
<evidence type="ECO:0000256" key="1">
    <source>
        <dbReference type="ARBA" id="ARBA00011902"/>
    </source>
</evidence>
<reference evidence="8" key="1">
    <citation type="journal article" date="2014" name="Proc. Natl. Acad. Sci. U.S.A.">
        <title>Extensive sampling of basidiomycete genomes demonstrates inadequacy of the white-rot/brown-rot paradigm for wood decay fungi.</title>
        <authorList>
            <person name="Riley R."/>
            <person name="Salamov A.A."/>
            <person name="Brown D.W."/>
            <person name="Nagy L.G."/>
            <person name="Floudas D."/>
            <person name="Held B.W."/>
            <person name="Levasseur A."/>
            <person name="Lombard V."/>
            <person name="Morin E."/>
            <person name="Otillar R."/>
            <person name="Lindquist E.A."/>
            <person name="Sun H."/>
            <person name="LaButti K.M."/>
            <person name="Schmutz J."/>
            <person name="Jabbour D."/>
            <person name="Luo H."/>
            <person name="Baker S.E."/>
            <person name="Pisabarro A.G."/>
            <person name="Walton J.D."/>
            <person name="Blanchette R.A."/>
            <person name="Henrissat B."/>
            <person name="Martin F."/>
            <person name="Cullen D."/>
            <person name="Hibbett D.S."/>
            <person name="Grigoriev I.V."/>
        </authorList>
    </citation>
    <scope>NUCLEOTIDE SEQUENCE [LARGE SCALE GENOMIC DNA]</scope>
    <source>
        <strain evidence="8">MUCL 33604</strain>
    </source>
</reference>
<accession>A0A067PT44</accession>
<dbReference type="GO" id="GO:0004714">
    <property type="term" value="F:transmembrane receptor protein tyrosine kinase activity"/>
    <property type="evidence" value="ECO:0007669"/>
    <property type="project" value="UniProtKB-EC"/>
</dbReference>
<keyword evidence="6" id="KW-1133">Transmembrane helix</keyword>
<dbReference type="Gene3D" id="6.10.250.2930">
    <property type="match status" value="1"/>
</dbReference>
<keyword evidence="6" id="KW-0472">Membrane</keyword>
<feature type="compositionally biased region" description="Pro residues" evidence="5">
    <location>
        <begin position="139"/>
        <end position="152"/>
    </location>
</feature>
<feature type="region of interest" description="Disordered" evidence="5">
    <location>
        <begin position="131"/>
        <end position="192"/>
    </location>
</feature>
<evidence type="ECO:0000256" key="5">
    <source>
        <dbReference type="SAM" id="MobiDB-lite"/>
    </source>
</evidence>
<evidence type="ECO:0000313" key="7">
    <source>
        <dbReference type="EMBL" id="KDQ53511.1"/>
    </source>
</evidence>
<dbReference type="EC" id="2.7.10.1" evidence="1"/>
<feature type="compositionally biased region" description="Basic residues" evidence="5">
    <location>
        <begin position="156"/>
        <end position="167"/>
    </location>
</feature>
<evidence type="ECO:0000256" key="4">
    <source>
        <dbReference type="ARBA" id="ARBA00023137"/>
    </source>
</evidence>
<keyword evidence="4" id="KW-0829">Tyrosine-protein kinase</keyword>
<dbReference type="InParanoid" id="A0A067PT44"/>
<keyword evidence="8" id="KW-1185">Reference proteome</keyword>
<organism evidence="7 8">
    <name type="scientific">Jaapia argillacea MUCL 33604</name>
    <dbReference type="NCBI Taxonomy" id="933084"/>
    <lineage>
        <taxon>Eukaryota</taxon>
        <taxon>Fungi</taxon>
        <taxon>Dikarya</taxon>
        <taxon>Basidiomycota</taxon>
        <taxon>Agaricomycotina</taxon>
        <taxon>Agaricomycetes</taxon>
        <taxon>Agaricomycetidae</taxon>
        <taxon>Jaapiales</taxon>
        <taxon>Jaapiaceae</taxon>
        <taxon>Jaapia</taxon>
    </lineage>
</organism>
<name>A0A067PT44_9AGAM</name>
<feature type="region of interest" description="Disordered" evidence="5">
    <location>
        <begin position="1"/>
        <end position="22"/>
    </location>
</feature>
<gene>
    <name evidence="7" type="ORF">JAAARDRAFT_197323</name>
</gene>
<evidence type="ECO:0000256" key="3">
    <source>
        <dbReference type="ARBA" id="ARBA00022777"/>
    </source>
</evidence>
<dbReference type="AlphaFoldDB" id="A0A067PT44"/>
<keyword evidence="3" id="KW-0418">Kinase</keyword>
<keyword evidence="6" id="KW-0812">Transmembrane</keyword>
<dbReference type="NCBIfam" id="TIGR01167">
    <property type="entry name" value="LPXTG_anchor"/>
    <property type="match status" value="1"/>
</dbReference>
<evidence type="ECO:0000256" key="2">
    <source>
        <dbReference type="ARBA" id="ARBA00022679"/>
    </source>
</evidence>
<dbReference type="EMBL" id="KL197733">
    <property type="protein sequence ID" value="KDQ53511.1"/>
    <property type="molecule type" value="Genomic_DNA"/>
</dbReference>
<evidence type="ECO:0000313" key="8">
    <source>
        <dbReference type="Proteomes" id="UP000027265"/>
    </source>
</evidence>
<protein>
    <recommendedName>
        <fullName evidence="1">receptor protein-tyrosine kinase</fullName>
        <ecNumber evidence="1">2.7.10.1</ecNumber>
    </recommendedName>
</protein>
<proteinExistence type="predicted"/>